<dbReference type="OrthoDB" id="2126698at2759"/>
<feature type="transmembrane region" description="Helical" evidence="3">
    <location>
        <begin position="824"/>
        <end position="845"/>
    </location>
</feature>
<sequence length="882" mass="104977">MESSNFWNILDKNDCYYLMEYSDFESINSKNVYYNNRRFHLNYKSGECVNVNNINNNNLRNLKSFINFSNSNKMEKINSEQEKDLKCSTEKSIYSNIFNMKYKYKKNKESSNFNLLNLLQKLKNFHIPFLYNDFYVFSNYKSKDNFIYKKCHAKSDYLEKKEIFKNNDVDIITSSNKHLNKLKQFSNNLISNYLTVNSFLSSYTSTFNSSSSSTSTSTSTPTSNYSSSSLSSSFEYTSYKSAHTNMQKKGEMKFFNLLSFKDSNKESSIDNTYDEYYRRNKKSNYLLPKKEKKRKERKRKEEKKKINFFYEILKTIKKLCNEIFIRSFQTMISYFITTSFFIILNLYVSNTCDYYEIAGFGVAISVYTVLSSVIDGLSNSLDFFCSHSIGIGNADFSWLILNCTYFMFFFFCFFVFFFFFLLKFFMYIILRYIFCNLKNEYIIMLKAFISTLQILLISFLPLFLYESTRRFLILHNNIYPSLLTSIFSFFLLNLFCYLFVFKFHLKYIGASLSFLLVSIINFLFILFFLKLYIEKCKCFAKNVHLFESKEDKREKHILFINNDNYNYENEVPHLEENAVNEKQLKVMEEQLDGVKKERYGYKEWECGDTIVYDEEYIKSDDNNNIFSKSDDCERKSYSDKNTFIHIKNPSIYNLYFLFCHIPSDEVIKFFLKITKVNIKNVFFEVLAFELQLFESTYLCLTSTATFVQITNFLNLVYYVSNSYGIVLSKITGIYISSNQNKKKKRKFSEIVLAFFLLLFFLYFCLIIMYIYHKNIILFFYSDINLQNKLMEIFPLLIVELLFEALCSLLNSIIKGIGLQHKISFFTFFNFMFLMHLLGLILAFYVNLDLYGFIYSNLISMIIQVIFLVSFLGITIWKRHIFS</sequence>
<evidence type="ECO:0000313" key="4">
    <source>
        <dbReference type="EMBL" id="CRG98722.1"/>
    </source>
</evidence>
<feature type="transmembrane region" description="Helical" evidence="3">
    <location>
        <begin position="851"/>
        <end position="876"/>
    </location>
</feature>
<dbReference type="AlphaFoldDB" id="A0A1J1H1C4"/>
<dbReference type="Proteomes" id="UP000220158">
    <property type="component" value="Chromosome 4"/>
</dbReference>
<dbReference type="VEuPathDB" id="PlasmoDB:PRELSG_0407200"/>
<dbReference type="InterPro" id="IPR002528">
    <property type="entry name" value="MATE_fam"/>
</dbReference>
<organism evidence="4 5">
    <name type="scientific">Plasmodium relictum</name>
    <dbReference type="NCBI Taxonomy" id="85471"/>
    <lineage>
        <taxon>Eukaryota</taxon>
        <taxon>Sar</taxon>
        <taxon>Alveolata</taxon>
        <taxon>Apicomplexa</taxon>
        <taxon>Aconoidasida</taxon>
        <taxon>Haemosporida</taxon>
        <taxon>Plasmodiidae</taxon>
        <taxon>Plasmodium</taxon>
        <taxon>Plasmodium (Haemamoeba)</taxon>
    </lineage>
</organism>
<protein>
    <submittedName>
        <fullName evidence="4">Multidrug efflux pump, putative</fullName>
    </submittedName>
</protein>
<reference evidence="4 5" key="1">
    <citation type="submission" date="2015-04" db="EMBL/GenBank/DDBJ databases">
        <authorList>
            <consortium name="Pathogen Informatics"/>
        </authorList>
    </citation>
    <scope>NUCLEOTIDE SEQUENCE [LARGE SCALE GENOMIC DNA]</scope>
    <source>
        <strain evidence="4 5">SGS1</strain>
    </source>
</reference>
<feature type="transmembrane region" description="Helical" evidence="3">
    <location>
        <begin position="405"/>
        <end position="430"/>
    </location>
</feature>
<feature type="transmembrane region" description="Helical" evidence="3">
    <location>
        <begin position="747"/>
        <end position="772"/>
    </location>
</feature>
<evidence type="ECO:0000256" key="1">
    <source>
        <dbReference type="ARBA" id="ARBA00010199"/>
    </source>
</evidence>
<dbReference type="EMBL" id="LN835299">
    <property type="protein sequence ID" value="CRG98722.1"/>
    <property type="molecule type" value="Genomic_DNA"/>
</dbReference>
<feature type="transmembrane region" description="Helical" evidence="3">
    <location>
        <begin position="442"/>
        <end position="465"/>
    </location>
</feature>
<feature type="transmembrane region" description="Helical" evidence="3">
    <location>
        <begin position="331"/>
        <end position="348"/>
    </location>
</feature>
<feature type="region of interest" description="Disordered" evidence="2">
    <location>
        <begin position="209"/>
        <end position="231"/>
    </location>
</feature>
<dbReference type="Pfam" id="PF01554">
    <property type="entry name" value="MatE"/>
    <property type="match status" value="1"/>
</dbReference>
<comment type="similarity">
    <text evidence="1">Belongs to the multi antimicrobial extrusion (MATE) (TC 2.A.66.1) family.</text>
</comment>
<proteinExistence type="inferred from homology"/>
<dbReference type="GeneID" id="39734822"/>
<keyword evidence="3" id="KW-0812">Transmembrane</keyword>
<accession>A0A1J1H1C4</accession>
<evidence type="ECO:0000256" key="2">
    <source>
        <dbReference type="SAM" id="MobiDB-lite"/>
    </source>
</evidence>
<evidence type="ECO:0000256" key="3">
    <source>
        <dbReference type="SAM" id="Phobius"/>
    </source>
</evidence>
<dbReference type="OMA" id="FFMHPLG"/>
<keyword evidence="3" id="KW-0472">Membrane</keyword>
<dbReference type="PANTHER" id="PTHR11206">
    <property type="entry name" value="MULTIDRUG RESISTANCE PROTEIN"/>
    <property type="match status" value="1"/>
</dbReference>
<keyword evidence="5" id="KW-1185">Reference proteome</keyword>
<evidence type="ECO:0000313" key="5">
    <source>
        <dbReference type="Proteomes" id="UP000220158"/>
    </source>
</evidence>
<feature type="transmembrane region" description="Helical" evidence="3">
    <location>
        <begin position="715"/>
        <end position="735"/>
    </location>
</feature>
<dbReference type="RefSeq" id="XP_028531731.1">
    <property type="nucleotide sequence ID" value="XM_028680211.1"/>
</dbReference>
<gene>
    <name evidence="4" type="ORF">PRELSG_0407200</name>
</gene>
<feature type="transmembrane region" description="Helical" evidence="3">
    <location>
        <begin position="512"/>
        <end position="533"/>
    </location>
</feature>
<feature type="transmembrane region" description="Helical" evidence="3">
    <location>
        <begin position="792"/>
        <end position="812"/>
    </location>
</feature>
<keyword evidence="3" id="KW-1133">Transmembrane helix</keyword>
<feature type="transmembrane region" description="Helical" evidence="3">
    <location>
        <begin position="355"/>
        <end position="374"/>
    </location>
</feature>
<dbReference type="KEGG" id="prel:PRELSG_0407200"/>
<name>A0A1J1H1C4_PLARL</name>
<feature type="transmembrane region" description="Helical" evidence="3">
    <location>
        <begin position="477"/>
        <end position="500"/>
    </location>
</feature>